<sequence length="224" mass="24225">MTALKGSSKQKPWLLDDRGQLVLSETRTLRHWSQAALKGSSLSNPWILDSHGELVLSSTQHDNARRVKKETAQVFVRVPRAHAETPSATVAPAPRMLFGQVVYPGIMGGPPSLIKPNVPSAARAPLAAVPSANRRLIGGHIIGGPTFVEFKPTPAAERDESKPAPAPERDTSIRRARTWLNMRPARGPPRVRSKNDENEAPPRGVSSASSSSHWRAPLAACRVA</sequence>
<dbReference type="EMBL" id="JARJCM010000108">
    <property type="protein sequence ID" value="KAJ7028781.1"/>
    <property type="molecule type" value="Genomic_DNA"/>
</dbReference>
<name>A0AAD6SKW0_9AGAR</name>
<reference evidence="2" key="1">
    <citation type="submission" date="2023-03" db="EMBL/GenBank/DDBJ databases">
        <title>Massive genome expansion in bonnet fungi (Mycena s.s.) driven by repeated elements and novel gene families across ecological guilds.</title>
        <authorList>
            <consortium name="Lawrence Berkeley National Laboratory"/>
            <person name="Harder C.B."/>
            <person name="Miyauchi S."/>
            <person name="Viragh M."/>
            <person name="Kuo A."/>
            <person name="Thoen E."/>
            <person name="Andreopoulos B."/>
            <person name="Lu D."/>
            <person name="Skrede I."/>
            <person name="Drula E."/>
            <person name="Henrissat B."/>
            <person name="Morin E."/>
            <person name="Kohler A."/>
            <person name="Barry K."/>
            <person name="LaButti K."/>
            <person name="Morin E."/>
            <person name="Salamov A."/>
            <person name="Lipzen A."/>
            <person name="Mereny Z."/>
            <person name="Hegedus B."/>
            <person name="Baldrian P."/>
            <person name="Stursova M."/>
            <person name="Weitz H."/>
            <person name="Taylor A."/>
            <person name="Grigoriev I.V."/>
            <person name="Nagy L.G."/>
            <person name="Martin F."/>
            <person name="Kauserud H."/>
        </authorList>
    </citation>
    <scope>NUCLEOTIDE SEQUENCE</scope>
    <source>
        <strain evidence="2">CBHHK200</strain>
    </source>
</reference>
<dbReference type="AlphaFoldDB" id="A0AAD6SKW0"/>
<accession>A0AAD6SKW0</accession>
<feature type="region of interest" description="Disordered" evidence="1">
    <location>
        <begin position="147"/>
        <end position="224"/>
    </location>
</feature>
<protein>
    <submittedName>
        <fullName evidence="2">Uncharacterized protein</fullName>
    </submittedName>
</protein>
<gene>
    <name evidence="2" type="ORF">C8F04DRAFT_1265533</name>
</gene>
<evidence type="ECO:0000313" key="3">
    <source>
        <dbReference type="Proteomes" id="UP001218188"/>
    </source>
</evidence>
<evidence type="ECO:0000256" key="1">
    <source>
        <dbReference type="SAM" id="MobiDB-lite"/>
    </source>
</evidence>
<comment type="caution">
    <text evidence="2">The sequence shown here is derived from an EMBL/GenBank/DDBJ whole genome shotgun (WGS) entry which is preliminary data.</text>
</comment>
<evidence type="ECO:0000313" key="2">
    <source>
        <dbReference type="EMBL" id="KAJ7028781.1"/>
    </source>
</evidence>
<organism evidence="2 3">
    <name type="scientific">Mycena alexandri</name>
    <dbReference type="NCBI Taxonomy" id="1745969"/>
    <lineage>
        <taxon>Eukaryota</taxon>
        <taxon>Fungi</taxon>
        <taxon>Dikarya</taxon>
        <taxon>Basidiomycota</taxon>
        <taxon>Agaricomycotina</taxon>
        <taxon>Agaricomycetes</taxon>
        <taxon>Agaricomycetidae</taxon>
        <taxon>Agaricales</taxon>
        <taxon>Marasmiineae</taxon>
        <taxon>Mycenaceae</taxon>
        <taxon>Mycena</taxon>
    </lineage>
</organism>
<dbReference type="Proteomes" id="UP001218188">
    <property type="component" value="Unassembled WGS sequence"/>
</dbReference>
<proteinExistence type="predicted"/>
<feature type="compositionally biased region" description="Basic and acidic residues" evidence="1">
    <location>
        <begin position="156"/>
        <end position="173"/>
    </location>
</feature>
<keyword evidence="3" id="KW-1185">Reference proteome</keyword>